<dbReference type="Pfam" id="PF05145">
    <property type="entry name" value="AbrB"/>
    <property type="match status" value="1"/>
</dbReference>
<reference evidence="2 3" key="1">
    <citation type="submission" date="2016-10" db="EMBL/GenBank/DDBJ databases">
        <authorList>
            <person name="de Groot N.N."/>
        </authorList>
    </citation>
    <scope>NUCLEOTIDE SEQUENCE [LARGE SCALE GENOMIC DNA]</scope>
    <source>
        <strain evidence="2 3">CGMCC 1.7727</strain>
    </source>
</reference>
<feature type="transmembrane region" description="Helical" evidence="1">
    <location>
        <begin position="12"/>
        <end position="33"/>
    </location>
</feature>
<feature type="transmembrane region" description="Helical" evidence="1">
    <location>
        <begin position="263"/>
        <end position="282"/>
    </location>
</feature>
<gene>
    <name evidence="2" type="ORF">SAMN04487944_101285</name>
</gene>
<evidence type="ECO:0000313" key="2">
    <source>
        <dbReference type="EMBL" id="SER11638.1"/>
    </source>
</evidence>
<dbReference type="GO" id="GO:0016020">
    <property type="term" value="C:membrane"/>
    <property type="evidence" value="ECO:0007669"/>
    <property type="project" value="InterPro"/>
</dbReference>
<dbReference type="PANTHER" id="PTHR38457:SF1">
    <property type="entry name" value="REGULATOR ABRB-RELATED"/>
    <property type="match status" value="1"/>
</dbReference>
<evidence type="ECO:0000313" key="3">
    <source>
        <dbReference type="Proteomes" id="UP000199687"/>
    </source>
</evidence>
<evidence type="ECO:0008006" key="4">
    <source>
        <dbReference type="Google" id="ProtNLM"/>
    </source>
</evidence>
<accession>A0A1H9LJS7</accession>
<dbReference type="Proteomes" id="UP000199687">
    <property type="component" value="Unassembled WGS sequence"/>
</dbReference>
<feature type="transmembrane region" description="Helical" evidence="1">
    <location>
        <begin position="317"/>
        <end position="338"/>
    </location>
</feature>
<keyword evidence="1" id="KW-1133">Transmembrane helix</keyword>
<protein>
    <recommendedName>
        <fullName evidence="4">AbrB family transcriptional regulator</fullName>
    </recommendedName>
</protein>
<dbReference type="AlphaFoldDB" id="A0A1H9LJS7"/>
<keyword evidence="3" id="KW-1185">Reference proteome</keyword>
<feature type="transmembrane region" description="Helical" evidence="1">
    <location>
        <begin position="83"/>
        <end position="106"/>
    </location>
</feature>
<dbReference type="PANTHER" id="PTHR38457">
    <property type="entry name" value="REGULATOR ABRB-RELATED"/>
    <property type="match status" value="1"/>
</dbReference>
<feature type="transmembrane region" description="Helical" evidence="1">
    <location>
        <begin position="177"/>
        <end position="197"/>
    </location>
</feature>
<dbReference type="STRING" id="531814.SAMN04487944_101285"/>
<sequence length="345" mass="37993">MKSIVMKYIKMYGIALIITGVFFIFKLPLPWILGPLIGVFLLKQWGNSSYQLNEEVRHISFGITGVQIGATFTAATISQVMPYFLPFLFFTIALIAISMLSGVLIAKIAKMEQITGVLGSVPGGLSVMVAMSDSLKSNTGLVAIFHTIRLLSVLFIVPIIATYIFSEPVANSYKDITAVHTAPVWTVFFYGVFYFLAHLLQYKIPAAHVLIPMIFIAIFNIFGVPIISLHPLLFHFAQVSIGIHLGLSIDWKDIKKAGKYTMLYFCFTCAIILISVLFGYIFSSMSGLSFATGMLSMAPGGLVEMAITAHEVGADPAIVGSLQLVRMLLIILIMPYILTRIWSKQ</sequence>
<dbReference type="GO" id="GO:0010468">
    <property type="term" value="P:regulation of gene expression"/>
    <property type="evidence" value="ECO:0007669"/>
    <property type="project" value="InterPro"/>
</dbReference>
<keyword evidence="1" id="KW-0812">Transmembrane</keyword>
<dbReference type="EMBL" id="FOGL01000001">
    <property type="protein sequence ID" value="SER11638.1"/>
    <property type="molecule type" value="Genomic_DNA"/>
</dbReference>
<feature type="transmembrane region" description="Helical" evidence="1">
    <location>
        <begin position="141"/>
        <end position="165"/>
    </location>
</feature>
<feature type="transmembrane region" description="Helical" evidence="1">
    <location>
        <begin position="209"/>
        <end position="227"/>
    </location>
</feature>
<dbReference type="RefSeq" id="WP_245711548.1">
    <property type="nucleotide sequence ID" value="NZ_FOGL01000001.1"/>
</dbReference>
<dbReference type="InterPro" id="IPR007820">
    <property type="entry name" value="AbrB_fam"/>
</dbReference>
<organism evidence="2 3">
    <name type="scientific">Gracilibacillus ureilyticus</name>
    <dbReference type="NCBI Taxonomy" id="531814"/>
    <lineage>
        <taxon>Bacteria</taxon>
        <taxon>Bacillati</taxon>
        <taxon>Bacillota</taxon>
        <taxon>Bacilli</taxon>
        <taxon>Bacillales</taxon>
        <taxon>Bacillaceae</taxon>
        <taxon>Gracilibacillus</taxon>
    </lineage>
</organism>
<keyword evidence="1" id="KW-0472">Membrane</keyword>
<dbReference type="InterPro" id="IPR017516">
    <property type="entry name" value="AbrB_dup"/>
</dbReference>
<proteinExistence type="predicted"/>
<evidence type="ECO:0000256" key="1">
    <source>
        <dbReference type="SAM" id="Phobius"/>
    </source>
</evidence>
<dbReference type="NCBIfam" id="TIGR03082">
    <property type="entry name" value="Gneg_AbrB_dup"/>
    <property type="match status" value="2"/>
</dbReference>
<dbReference type="PIRSF" id="PIRSF038991">
    <property type="entry name" value="Protein_AbrB"/>
    <property type="match status" value="1"/>
</dbReference>
<name>A0A1H9LJS7_9BACI</name>